<protein>
    <submittedName>
        <fullName evidence="2">Uncharacterized protein</fullName>
    </submittedName>
</protein>
<reference evidence="2 3" key="1">
    <citation type="submission" date="2006-02" db="EMBL/GenBank/DDBJ databases">
        <authorList>
            <person name="Amann R."/>
            <person name="Ferriera S."/>
            <person name="Johnson J."/>
            <person name="Kravitz S."/>
            <person name="Halpern A."/>
            <person name="Remington K."/>
            <person name="Beeson K."/>
            <person name="Tran B."/>
            <person name="Rogers Y.-H."/>
            <person name="Friedman R."/>
            <person name="Venter J.C."/>
        </authorList>
    </citation>
    <scope>NUCLEOTIDE SEQUENCE [LARGE SCALE GENOMIC DNA]</scope>
    <source>
        <strain evidence="2 3">DSM 3645</strain>
    </source>
</reference>
<dbReference type="eggNOG" id="ENOG502ZE8I">
    <property type="taxonomic scope" value="Bacteria"/>
</dbReference>
<evidence type="ECO:0000256" key="1">
    <source>
        <dbReference type="SAM" id="MobiDB-lite"/>
    </source>
</evidence>
<dbReference type="EMBL" id="AANZ01000004">
    <property type="protein sequence ID" value="EAQ81740.1"/>
    <property type="molecule type" value="Genomic_DNA"/>
</dbReference>
<proteinExistence type="predicted"/>
<feature type="region of interest" description="Disordered" evidence="1">
    <location>
        <begin position="23"/>
        <end position="65"/>
    </location>
</feature>
<dbReference type="Proteomes" id="UP000004358">
    <property type="component" value="Unassembled WGS sequence"/>
</dbReference>
<dbReference type="HOGENOM" id="CLU_2153436_0_0_0"/>
<dbReference type="AlphaFoldDB" id="A3ZPR2"/>
<gene>
    <name evidence="2" type="ORF">DSM3645_29202</name>
</gene>
<dbReference type="STRING" id="314230.DSM3645_29202"/>
<evidence type="ECO:0000313" key="3">
    <source>
        <dbReference type="Proteomes" id="UP000004358"/>
    </source>
</evidence>
<accession>A3ZPR2</accession>
<sequence length="111" mass="11785">MSDPNAILDSAFPRLEVAKAAQVADGAEMVNRTQGKSGGSGSAGETRGRPRKSGPKLHLNPENPLLTSIVSKDDEGHKWEAGSVLQVLFANGQTRSVVLLHNIEIAPLDME</sequence>
<evidence type="ECO:0000313" key="2">
    <source>
        <dbReference type="EMBL" id="EAQ81740.1"/>
    </source>
</evidence>
<organism evidence="2 3">
    <name type="scientific">Blastopirellula marina DSM 3645</name>
    <dbReference type="NCBI Taxonomy" id="314230"/>
    <lineage>
        <taxon>Bacteria</taxon>
        <taxon>Pseudomonadati</taxon>
        <taxon>Planctomycetota</taxon>
        <taxon>Planctomycetia</taxon>
        <taxon>Pirellulales</taxon>
        <taxon>Pirellulaceae</taxon>
        <taxon>Blastopirellula</taxon>
    </lineage>
</organism>
<dbReference type="RefSeq" id="WP_002653732.1">
    <property type="nucleotide sequence ID" value="NZ_CH672376.1"/>
</dbReference>
<comment type="caution">
    <text evidence="2">The sequence shown here is derived from an EMBL/GenBank/DDBJ whole genome shotgun (WGS) entry which is preliminary data.</text>
</comment>
<name>A3ZPR2_9BACT</name>